<name>A0A1G1WIK1_9BACT</name>
<evidence type="ECO:0000256" key="2">
    <source>
        <dbReference type="SAM" id="SignalP"/>
    </source>
</evidence>
<protein>
    <submittedName>
        <fullName evidence="3">Uncharacterized protein</fullName>
    </submittedName>
</protein>
<dbReference type="AlphaFoldDB" id="A0A1G1WIK1"/>
<feature type="region of interest" description="Disordered" evidence="1">
    <location>
        <begin position="155"/>
        <end position="174"/>
    </location>
</feature>
<dbReference type="Proteomes" id="UP000176645">
    <property type="component" value="Unassembled WGS sequence"/>
</dbReference>
<evidence type="ECO:0000256" key="1">
    <source>
        <dbReference type="SAM" id="MobiDB-lite"/>
    </source>
</evidence>
<comment type="caution">
    <text evidence="3">The sequence shown here is derived from an EMBL/GenBank/DDBJ whole genome shotgun (WGS) entry which is preliminary data.</text>
</comment>
<dbReference type="EMBL" id="MHCU01000033">
    <property type="protein sequence ID" value="OGY27542.1"/>
    <property type="molecule type" value="Genomic_DNA"/>
</dbReference>
<evidence type="ECO:0000313" key="4">
    <source>
        <dbReference type="Proteomes" id="UP000176645"/>
    </source>
</evidence>
<evidence type="ECO:0000313" key="3">
    <source>
        <dbReference type="EMBL" id="OGY27542.1"/>
    </source>
</evidence>
<feature type="signal peptide" evidence="2">
    <location>
        <begin position="1"/>
        <end position="27"/>
    </location>
</feature>
<feature type="chain" id="PRO_5009581213" evidence="2">
    <location>
        <begin position="28"/>
        <end position="266"/>
    </location>
</feature>
<keyword evidence="2" id="KW-0732">Signal</keyword>
<proteinExistence type="predicted"/>
<gene>
    <name evidence="3" type="ORF">A2Z42_03015</name>
</gene>
<reference evidence="3 4" key="1">
    <citation type="journal article" date="2016" name="Nat. Commun.">
        <title>Thousands of microbial genomes shed light on interconnected biogeochemical processes in an aquifer system.</title>
        <authorList>
            <person name="Anantharaman K."/>
            <person name="Brown C.T."/>
            <person name="Hug L.A."/>
            <person name="Sharon I."/>
            <person name="Castelle C.J."/>
            <person name="Probst A.J."/>
            <person name="Thomas B.C."/>
            <person name="Singh A."/>
            <person name="Wilkins M.J."/>
            <person name="Karaoz U."/>
            <person name="Brodie E.L."/>
            <person name="Williams K.H."/>
            <person name="Hubbard S.S."/>
            <person name="Banfield J.F."/>
        </authorList>
    </citation>
    <scope>NUCLEOTIDE SEQUENCE [LARGE SCALE GENOMIC DNA]</scope>
</reference>
<sequence length="266" mass="27271">MKNIWTKVATIFASLLGSMALATGALAVEATNSNTGADSTNDATVNINNNTSVSSSNTATINNNISIWANTGNNSADKNTGDGSVSTGDITGGVKVINTGNMNGTFDSILSLNCSCDFSAGNSNTGAYSNNEANVKISNDINITVNNEANVDNNVDADLNTGGNSADKNTGDGSVSTGDIDFSVEITNDLNKNFVGAPLPQEPAGPIVPPAVLPPSAPKPGQVLAAAEGLPITGGNLPNWPFLLIAVGFIMRFAERIFRTRFGEVA</sequence>
<organism evidence="3 4">
    <name type="scientific">Candidatus Woykebacteria bacterium RBG_19FT_COMBO_43_10</name>
    <dbReference type="NCBI Taxonomy" id="1802598"/>
    <lineage>
        <taxon>Bacteria</taxon>
        <taxon>Candidatus Woykeibacteriota</taxon>
    </lineage>
</organism>
<accession>A0A1G1WIK1</accession>
<feature type="compositionally biased region" description="Polar residues" evidence="1">
    <location>
        <begin position="161"/>
        <end position="174"/>
    </location>
</feature>